<dbReference type="PANTHER" id="PTHR33204:SF39">
    <property type="entry name" value="TRANSCRIPTIONAL REGULATORY PROTEIN"/>
    <property type="match status" value="1"/>
</dbReference>
<keyword evidence="1" id="KW-0805">Transcription regulation</keyword>
<evidence type="ECO:0000259" key="4">
    <source>
        <dbReference type="PROSITE" id="PS51118"/>
    </source>
</evidence>
<evidence type="ECO:0000256" key="1">
    <source>
        <dbReference type="ARBA" id="ARBA00023015"/>
    </source>
</evidence>
<dbReference type="PATRIC" id="fig|361041.3.peg.2610"/>
<proteinExistence type="predicted"/>
<sequence>MKRTKPTSTIDPTRAEHCRVLGAVLDRIGDKWTIMVVAVLTNGPARFTTIMREIGGITHRMLTLTLRGLERDGLVKRTAYATVPPRVDYELTEMGRTLITTLVPLAQWGEANWQAIRRAQERHDAQFA</sequence>
<dbReference type="Pfam" id="PF01638">
    <property type="entry name" value="HxlR"/>
    <property type="match status" value="1"/>
</dbReference>
<dbReference type="EMBL" id="LAJG01000034">
    <property type="protein sequence ID" value="KKB76999.1"/>
    <property type="molecule type" value="Genomic_DNA"/>
</dbReference>
<dbReference type="InterPro" id="IPR002577">
    <property type="entry name" value="HTH_HxlR"/>
</dbReference>
<accession>A0A0F5L460</accession>
<protein>
    <submittedName>
        <fullName evidence="5">HxlR family transcriptional regulator</fullName>
    </submittedName>
</protein>
<keyword evidence="3" id="KW-0804">Transcription</keyword>
<keyword evidence="6" id="KW-1185">Reference proteome</keyword>
<dbReference type="PANTHER" id="PTHR33204">
    <property type="entry name" value="TRANSCRIPTIONAL REGULATOR, MARR FAMILY"/>
    <property type="match status" value="1"/>
</dbReference>
<feature type="domain" description="HTH hxlR-type" evidence="4">
    <location>
        <begin position="18"/>
        <end position="117"/>
    </location>
</feature>
<dbReference type="Gene3D" id="1.10.10.10">
    <property type="entry name" value="Winged helix-like DNA-binding domain superfamily/Winged helix DNA-binding domain"/>
    <property type="match status" value="1"/>
</dbReference>
<dbReference type="RefSeq" id="WP_046144124.1">
    <property type="nucleotide sequence ID" value="NZ_LAJG01000034.1"/>
</dbReference>
<name>A0A0F5L460_9HYPH</name>
<comment type="caution">
    <text evidence="5">The sequence shown here is derived from an EMBL/GenBank/DDBJ whole genome shotgun (WGS) entry which is preliminary data.</text>
</comment>
<evidence type="ECO:0000256" key="3">
    <source>
        <dbReference type="ARBA" id="ARBA00023163"/>
    </source>
</evidence>
<keyword evidence="2" id="KW-0238">DNA-binding</keyword>
<dbReference type="InterPro" id="IPR036390">
    <property type="entry name" value="WH_DNA-bd_sf"/>
</dbReference>
<dbReference type="PROSITE" id="PS51118">
    <property type="entry name" value="HTH_HXLR"/>
    <property type="match status" value="1"/>
</dbReference>
<reference evidence="5 6" key="1">
    <citation type="submission" date="2015-03" db="EMBL/GenBank/DDBJ databases">
        <authorList>
            <person name="Hassan Y.I."/>
            <person name="Lepp D."/>
            <person name="Zhou T."/>
        </authorList>
    </citation>
    <scope>NUCLEOTIDE SEQUENCE [LARGE SCALE GENOMIC DNA]</scope>
    <source>
        <strain evidence="5 6">GH2-10</strain>
    </source>
</reference>
<dbReference type="InterPro" id="IPR036388">
    <property type="entry name" value="WH-like_DNA-bd_sf"/>
</dbReference>
<evidence type="ECO:0000313" key="6">
    <source>
        <dbReference type="Proteomes" id="UP000033514"/>
    </source>
</evidence>
<dbReference type="SUPFAM" id="SSF46785">
    <property type="entry name" value="Winged helix' DNA-binding domain"/>
    <property type="match status" value="1"/>
</dbReference>
<dbReference type="OrthoDB" id="9800350at2"/>
<evidence type="ECO:0000313" key="5">
    <source>
        <dbReference type="EMBL" id="KKB76999.1"/>
    </source>
</evidence>
<organism evidence="5 6">
    <name type="scientific">Devosia soli</name>
    <dbReference type="NCBI Taxonomy" id="361041"/>
    <lineage>
        <taxon>Bacteria</taxon>
        <taxon>Pseudomonadati</taxon>
        <taxon>Pseudomonadota</taxon>
        <taxon>Alphaproteobacteria</taxon>
        <taxon>Hyphomicrobiales</taxon>
        <taxon>Devosiaceae</taxon>
        <taxon>Devosia</taxon>
    </lineage>
</organism>
<dbReference type="GO" id="GO:0003677">
    <property type="term" value="F:DNA binding"/>
    <property type="evidence" value="ECO:0007669"/>
    <property type="project" value="UniProtKB-KW"/>
</dbReference>
<gene>
    <name evidence="5" type="ORF">VW35_16070</name>
</gene>
<dbReference type="AlphaFoldDB" id="A0A0F5L460"/>
<evidence type="ECO:0000256" key="2">
    <source>
        <dbReference type="ARBA" id="ARBA00023125"/>
    </source>
</evidence>
<dbReference type="Proteomes" id="UP000033514">
    <property type="component" value="Unassembled WGS sequence"/>
</dbReference>
<dbReference type="STRING" id="361041.VW35_16070"/>